<dbReference type="InterPro" id="IPR036428">
    <property type="entry name" value="PCD_sf"/>
</dbReference>
<gene>
    <name evidence="6" type="ORF">HCG48_15695</name>
</gene>
<dbReference type="AlphaFoldDB" id="A0A6H1U081"/>
<evidence type="ECO:0000256" key="5">
    <source>
        <dbReference type="SAM" id="MobiDB-lite"/>
    </source>
</evidence>
<evidence type="ECO:0000313" key="6">
    <source>
        <dbReference type="EMBL" id="QIZ71846.1"/>
    </source>
</evidence>
<dbReference type="GO" id="GO:0006729">
    <property type="term" value="P:tetrahydrobiopterin biosynthetic process"/>
    <property type="evidence" value="ECO:0007669"/>
    <property type="project" value="InterPro"/>
</dbReference>
<keyword evidence="3 4" id="KW-0456">Lyase</keyword>
<dbReference type="Pfam" id="PF01329">
    <property type="entry name" value="Pterin_4a"/>
    <property type="match status" value="1"/>
</dbReference>
<dbReference type="InterPro" id="IPR050376">
    <property type="entry name" value="Pterin-4-alpha-carb_dehyd"/>
</dbReference>
<evidence type="ECO:0000256" key="1">
    <source>
        <dbReference type="ARBA" id="ARBA00001554"/>
    </source>
</evidence>
<dbReference type="EC" id="4.2.1.96" evidence="4"/>
<protein>
    <recommendedName>
        <fullName evidence="4">Putative pterin-4-alpha-carbinolamine dehydratase</fullName>
        <shortName evidence="4">PHS</shortName>
        <ecNumber evidence="4">4.2.1.96</ecNumber>
    </recommendedName>
    <alternativeName>
        <fullName evidence="4">4-alpha-hydroxy-tetrahydropterin dehydratase</fullName>
    </alternativeName>
    <alternativeName>
        <fullName evidence="4">Pterin carbinolamine dehydratase</fullName>
        <shortName evidence="4">PCD</shortName>
    </alternativeName>
</protein>
<evidence type="ECO:0000313" key="7">
    <source>
        <dbReference type="Proteomes" id="UP000500857"/>
    </source>
</evidence>
<sequence length="115" mass="12917">MATLTQEKCSACNKQSQPANAEEIAELKPQIPEWNLIEVEGEPRLQRTYAFKNFKEALAFTNQIGHLAEAEGHHPALLTEWGKVTVTWWTHTISALHRNDFIMAAKTDEIASSAN</sequence>
<accession>A0A6H1U081</accession>
<dbReference type="PANTHER" id="PTHR42805">
    <property type="entry name" value="PTERIN-4-ALPHA-CARBINOLAMINE DEHYDRATASE-RELATED"/>
    <property type="match status" value="1"/>
</dbReference>
<comment type="catalytic activity">
    <reaction evidence="1 4">
        <text>(4aS,6R)-4a-hydroxy-L-erythro-5,6,7,8-tetrahydrobiopterin = (6R)-L-erythro-6,7-dihydrobiopterin + H2O</text>
        <dbReference type="Rhea" id="RHEA:11920"/>
        <dbReference type="ChEBI" id="CHEBI:15377"/>
        <dbReference type="ChEBI" id="CHEBI:15642"/>
        <dbReference type="ChEBI" id="CHEBI:43120"/>
        <dbReference type="EC" id="4.2.1.96"/>
    </reaction>
</comment>
<dbReference type="CDD" id="cd00913">
    <property type="entry name" value="PCD_DCoH_subfamily_a"/>
    <property type="match status" value="1"/>
</dbReference>
<organism evidence="6 7">
    <name type="scientific">Oxynema aestuarii AP17</name>
    <dbReference type="NCBI Taxonomy" id="2064643"/>
    <lineage>
        <taxon>Bacteria</taxon>
        <taxon>Bacillati</taxon>
        <taxon>Cyanobacteriota</taxon>
        <taxon>Cyanophyceae</taxon>
        <taxon>Oscillatoriophycideae</taxon>
        <taxon>Oscillatoriales</taxon>
        <taxon>Oscillatoriaceae</taxon>
        <taxon>Oxynema</taxon>
        <taxon>Oxynema aestuarii</taxon>
    </lineage>
</organism>
<feature type="compositionally biased region" description="Polar residues" evidence="5">
    <location>
        <begin position="1"/>
        <end position="19"/>
    </location>
</feature>
<dbReference type="RefSeq" id="WP_168569998.1">
    <property type="nucleotide sequence ID" value="NZ_CP051167.1"/>
</dbReference>
<dbReference type="Gene3D" id="3.30.1360.20">
    <property type="entry name" value="Transcriptional coactivator/pterin dehydratase"/>
    <property type="match status" value="1"/>
</dbReference>
<dbReference type="EMBL" id="CP051167">
    <property type="protein sequence ID" value="QIZ71846.1"/>
    <property type="molecule type" value="Genomic_DNA"/>
</dbReference>
<proteinExistence type="inferred from homology"/>
<dbReference type="InterPro" id="IPR001533">
    <property type="entry name" value="Pterin_deHydtase"/>
</dbReference>
<evidence type="ECO:0000256" key="3">
    <source>
        <dbReference type="ARBA" id="ARBA00023239"/>
    </source>
</evidence>
<reference evidence="6 7" key="1">
    <citation type="submission" date="2020-04" db="EMBL/GenBank/DDBJ databases">
        <authorList>
            <person name="Basu S."/>
            <person name="Maruthanayagam V."/>
            <person name="Chakraborty S."/>
            <person name="Pramanik A."/>
            <person name="Mukherjee J."/>
            <person name="Brink B."/>
        </authorList>
    </citation>
    <scope>NUCLEOTIDE SEQUENCE [LARGE SCALE GENOMIC DNA]</scope>
    <source>
        <strain evidence="6 7">AP17</strain>
    </source>
</reference>
<dbReference type="GO" id="GO:0008124">
    <property type="term" value="F:4-alpha-hydroxytetrahydrobiopterin dehydratase activity"/>
    <property type="evidence" value="ECO:0007669"/>
    <property type="project" value="UniProtKB-UniRule"/>
</dbReference>
<evidence type="ECO:0000256" key="2">
    <source>
        <dbReference type="ARBA" id="ARBA00006472"/>
    </source>
</evidence>
<keyword evidence="7" id="KW-1185">Reference proteome</keyword>
<dbReference type="PANTHER" id="PTHR42805:SF1">
    <property type="entry name" value="PTERIN-4-ALPHA-CARBINOLAMINE DEHYDRATASE-RELATED"/>
    <property type="match status" value="1"/>
</dbReference>
<feature type="region of interest" description="Disordered" evidence="5">
    <location>
        <begin position="1"/>
        <end position="20"/>
    </location>
</feature>
<dbReference type="HAMAP" id="MF_00434">
    <property type="entry name" value="Pterin_4_alpha"/>
    <property type="match status" value="1"/>
</dbReference>
<evidence type="ECO:0000256" key="4">
    <source>
        <dbReference type="HAMAP-Rule" id="MF_00434"/>
    </source>
</evidence>
<dbReference type="NCBIfam" id="NF002016">
    <property type="entry name" value="PRK00823.1-1"/>
    <property type="match status" value="1"/>
</dbReference>
<dbReference type="SUPFAM" id="SSF55248">
    <property type="entry name" value="PCD-like"/>
    <property type="match status" value="1"/>
</dbReference>
<comment type="similarity">
    <text evidence="2 4">Belongs to the pterin-4-alpha-carbinolamine dehydratase family.</text>
</comment>
<dbReference type="KEGG" id="oxy:HCG48_15695"/>
<name>A0A6H1U081_9CYAN</name>
<dbReference type="Proteomes" id="UP000500857">
    <property type="component" value="Chromosome"/>
</dbReference>